<dbReference type="InterPro" id="IPR011250">
    <property type="entry name" value="OMP/PagP_B-barrel"/>
</dbReference>
<accession>A0A1M4VDD7</accession>
<dbReference type="PANTHER" id="PTHR34001">
    <property type="entry name" value="BLL7405 PROTEIN"/>
    <property type="match status" value="1"/>
</dbReference>
<dbReference type="RefSeq" id="WP_245810561.1">
    <property type="nucleotide sequence ID" value="NZ_FQUE01000001.1"/>
</dbReference>
<keyword evidence="3" id="KW-0472">Membrane</keyword>
<reference evidence="8" key="1">
    <citation type="submission" date="2016-11" db="EMBL/GenBank/DDBJ databases">
        <authorList>
            <person name="Varghese N."/>
            <person name="Submissions S."/>
        </authorList>
    </citation>
    <scope>NUCLEOTIDE SEQUENCE [LARGE SCALE GENOMIC DNA]</scope>
    <source>
        <strain evidence="8">DSM 29326</strain>
    </source>
</reference>
<dbReference type="InterPro" id="IPR051692">
    <property type="entry name" value="OMP-like"/>
</dbReference>
<feature type="signal peptide" evidence="5">
    <location>
        <begin position="1"/>
        <end position="29"/>
    </location>
</feature>
<evidence type="ECO:0000313" key="7">
    <source>
        <dbReference type="EMBL" id="SHE66966.1"/>
    </source>
</evidence>
<name>A0A1M4VDD7_LOKAT</name>
<gene>
    <name evidence="7" type="ORF">SAMN05444339_1011043</name>
</gene>
<evidence type="ECO:0000256" key="2">
    <source>
        <dbReference type="ARBA" id="ARBA00022729"/>
    </source>
</evidence>
<sequence length="213" mass="22037">MAQALYPLSSARLALAILCGMTSGTSAVAGSMAEPTIDVAPTMVMPAPTASPADWTGAYVGGSLGYARIDGTFNGADLFAGSPDGTAYGIHAGYNRDFGRVVVGGELQYEATDVQEGSSFLQFGSIARAKLRVGYDAGRFMPYATTGVARASISNSSFAGEDTGAFAGLGVDYRYTPSLSVGAEILQHRFDDFNGSGVELDATTMGLRASFNF</sequence>
<protein>
    <submittedName>
        <fullName evidence="7">Opacity protein</fullName>
    </submittedName>
</protein>
<evidence type="ECO:0000256" key="5">
    <source>
        <dbReference type="SAM" id="SignalP"/>
    </source>
</evidence>
<dbReference type="Pfam" id="PF13505">
    <property type="entry name" value="OMP_b-brl"/>
    <property type="match status" value="1"/>
</dbReference>
<evidence type="ECO:0000259" key="6">
    <source>
        <dbReference type="Pfam" id="PF13505"/>
    </source>
</evidence>
<comment type="subcellular location">
    <subcellularLocation>
        <location evidence="1">Membrane</location>
    </subcellularLocation>
</comment>
<dbReference type="AlphaFoldDB" id="A0A1M4VDD7"/>
<dbReference type="GO" id="GO:0016020">
    <property type="term" value="C:membrane"/>
    <property type="evidence" value="ECO:0007669"/>
    <property type="project" value="UniProtKB-SubCell"/>
</dbReference>
<keyword evidence="2 5" id="KW-0732">Signal</keyword>
<dbReference type="Proteomes" id="UP000183987">
    <property type="component" value="Unassembled WGS sequence"/>
</dbReference>
<evidence type="ECO:0000256" key="3">
    <source>
        <dbReference type="ARBA" id="ARBA00023136"/>
    </source>
</evidence>
<dbReference type="PANTHER" id="PTHR34001:SF3">
    <property type="entry name" value="BLL7405 PROTEIN"/>
    <property type="match status" value="1"/>
</dbReference>
<comment type="similarity">
    <text evidence="4">Belongs to the Omp25/RopB family.</text>
</comment>
<feature type="chain" id="PRO_5013019368" evidence="5">
    <location>
        <begin position="30"/>
        <end position="213"/>
    </location>
</feature>
<dbReference type="SUPFAM" id="SSF56925">
    <property type="entry name" value="OMPA-like"/>
    <property type="match status" value="1"/>
</dbReference>
<keyword evidence="8" id="KW-1185">Reference proteome</keyword>
<proteinExistence type="inferred from homology"/>
<dbReference type="InterPro" id="IPR027385">
    <property type="entry name" value="Beta-barrel_OMP"/>
</dbReference>
<evidence type="ECO:0000313" key="8">
    <source>
        <dbReference type="Proteomes" id="UP000183987"/>
    </source>
</evidence>
<feature type="domain" description="Outer membrane protein beta-barrel" evidence="6">
    <location>
        <begin position="40"/>
        <end position="213"/>
    </location>
</feature>
<dbReference type="STRING" id="366533.SAMN05444339_1011043"/>
<dbReference type="Gene3D" id="2.40.160.20">
    <property type="match status" value="1"/>
</dbReference>
<dbReference type="EMBL" id="FQUE01000001">
    <property type="protein sequence ID" value="SHE66966.1"/>
    <property type="molecule type" value="Genomic_DNA"/>
</dbReference>
<evidence type="ECO:0000256" key="4">
    <source>
        <dbReference type="ARBA" id="ARBA00038306"/>
    </source>
</evidence>
<evidence type="ECO:0000256" key="1">
    <source>
        <dbReference type="ARBA" id="ARBA00004370"/>
    </source>
</evidence>
<organism evidence="7 8">
    <name type="scientific">Loktanella atrilutea</name>
    <dbReference type="NCBI Taxonomy" id="366533"/>
    <lineage>
        <taxon>Bacteria</taxon>
        <taxon>Pseudomonadati</taxon>
        <taxon>Pseudomonadota</taxon>
        <taxon>Alphaproteobacteria</taxon>
        <taxon>Rhodobacterales</taxon>
        <taxon>Roseobacteraceae</taxon>
        <taxon>Loktanella</taxon>
    </lineage>
</organism>